<protein>
    <submittedName>
        <fullName evidence="4">Ligand-dependent nuclear receptor-interacting factor 1 isoform X1</fullName>
    </submittedName>
</protein>
<organism evidence="3 4">
    <name type="scientific">Microtus ochrogaster</name>
    <name type="common">Prairie vole</name>
    <dbReference type="NCBI Taxonomy" id="79684"/>
    <lineage>
        <taxon>Eukaryota</taxon>
        <taxon>Metazoa</taxon>
        <taxon>Chordata</taxon>
        <taxon>Craniata</taxon>
        <taxon>Vertebrata</taxon>
        <taxon>Euteleostomi</taxon>
        <taxon>Mammalia</taxon>
        <taxon>Eutheria</taxon>
        <taxon>Euarchontoglires</taxon>
        <taxon>Glires</taxon>
        <taxon>Rodentia</taxon>
        <taxon>Myomorpha</taxon>
        <taxon>Muroidea</taxon>
        <taxon>Cricetidae</taxon>
        <taxon>Arvicolinae</taxon>
        <taxon>Microtus</taxon>
    </lineage>
</organism>
<dbReference type="PANTHER" id="PTHR16131">
    <property type="entry name" value="LIGAND-DEPENDENT NUCLEAR RECEPTOR-INTERACTING FACTOR 1"/>
    <property type="match status" value="1"/>
</dbReference>
<name>A0ABM0L1Q7_MICOH</name>
<evidence type="ECO:0000256" key="2">
    <source>
        <dbReference type="SAM" id="MobiDB-lite"/>
    </source>
</evidence>
<keyword evidence="4" id="KW-0675">Receptor</keyword>
<feature type="compositionally biased region" description="Basic and acidic residues" evidence="2">
    <location>
        <begin position="541"/>
        <end position="550"/>
    </location>
</feature>
<dbReference type="Proteomes" id="UP000694915">
    <property type="component" value="Chromosome 21"/>
</dbReference>
<dbReference type="RefSeq" id="XP_005357220.1">
    <property type="nucleotide sequence ID" value="XM_005357163.3"/>
</dbReference>
<gene>
    <name evidence="4" type="primary">Lrif1</name>
</gene>
<keyword evidence="1" id="KW-0175">Coiled coil</keyword>
<accession>A0ABM0L1Q7</accession>
<dbReference type="GeneID" id="102002102"/>
<dbReference type="InterPro" id="IPR026191">
    <property type="entry name" value="LRIF1"/>
</dbReference>
<reference evidence="4" key="1">
    <citation type="submission" date="2025-08" db="UniProtKB">
        <authorList>
            <consortium name="RefSeq"/>
        </authorList>
    </citation>
    <scope>IDENTIFICATION</scope>
</reference>
<sequence length="766" mass="84452">MSNILQSAFLKAAEENSGSGSHCVSGCMYQVVQTIGTDGKSLLQLLPISKSSGNLTPVVQSPVVFDALKGNTGTPVQVTFQTQISSSSTSAPVQLPIFQPANATKYFLMRTVDTSGKGSVTSVETGSLTPPVSNVESHGVKIDGLTMQTFAIPPSTQNYSSYFVVNTPSLPVNVNSSILPSGHHLQSPVNMNSSILPSGYHLQIPAYAEVQTTPATTLSPSVHQKICGTATTSTSGIVESSQIPRVFYVSPVNSVQNIVTENLQDIYPKQVTLNTSNSPVNVASQTELKGGQHSQATQVTWNFQENLQPATAISSLVPVKSSNVASKIIKTVIGREVMGNSIKSTHLLTTIRSRRTQYIRVPFKENALVMLNEKVYLMTKEGLPSQNDQQNSVSSDIPLRKDCSEVVSSSPGTEIPKEVNSSLIESKFLELETKSLSNFQLASMASLRAEKNEKVERPSFSMTNSHTLNQSCNCLKQNQTVFTNPVFPDGFRTGQNAPRKENLIQSVEEICSSVDAATVTSQQCVFRDQETQTQSEMASMLKKDTQERNNKKYSQGSNTKASYLKSDAEFIKLFGLTKDLRVCLTRIPDHLGSRKGSDSFDNMVKNNSYRDADIVMKEKEVKQHSFPKKRKGKTVKKMDYTKRRKIKRASDAIVNGTDDASSQLLGILPTADIPQHNIVTSTAREDKRTEVENCSYEKQEKGTLSSSTSCEQSSYFNRSYTEDIFLITPPELEETIRDEKIRRLKQNLREKEAALEEMRKKMHQKQ</sequence>
<evidence type="ECO:0000313" key="4">
    <source>
        <dbReference type="RefSeq" id="XP_005357220.1"/>
    </source>
</evidence>
<evidence type="ECO:0000256" key="1">
    <source>
        <dbReference type="SAM" id="Coils"/>
    </source>
</evidence>
<dbReference type="PANTHER" id="PTHR16131:SF2">
    <property type="entry name" value="LIGAND-DEPENDENT NUCLEAR RECEPTOR-INTERACTING FACTOR 1"/>
    <property type="match status" value="1"/>
</dbReference>
<keyword evidence="3" id="KW-1185">Reference proteome</keyword>
<proteinExistence type="predicted"/>
<dbReference type="Pfam" id="PF15741">
    <property type="entry name" value="LRIF1"/>
    <property type="match status" value="1"/>
</dbReference>
<feature type="region of interest" description="Disordered" evidence="2">
    <location>
        <begin position="530"/>
        <end position="559"/>
    </location>
</feature>
<evidence type="ECO:0000313" key="3">
    <source>
        <dbReference type="Proteomes" id="UP000694915"/>
    </source>
</evidence>
<feature type="coiled-coil region" evidence="1">
    <location>
        <begin position="737"/>
        <end position="765"/>
    </location>
</feature>